<dbReference type="EMBL" id="AGNL01020239">
    <property type="protein sequence ID" value="EJK61261.1"/>
    <property type="molecule type" value="Genomic_DNA"/>
</dbReference>
<organism evidence="2 3">
    <name type="scientific">Thalassiosira oceanica</name>
    <name type="common">Marine diatom</name>
    <dbReference type="NCBI Taxonomy" id="159749"/>
    <lineage>
        <taxon>Eukaryota</taxon>
        <taxon>Sar</taxon>
        <taxon>Stramenopiles</taxon>
        <taxon>Ochrophyta</taxon>
        <taxon>Bacillariophyta</taxon>
        <taxon>Coscinodiscophyceae</taxon>
        <taxon>Thalassiosirophycidae</taxon>
        <taxon>Thalassiosirales</taxon>
        <taxon>Thalassiosiraceae</taxon>
        <taxon>Thalassiosira</taxon>
    </lineage>
</organism>
<feature type="region of interest" description="Disordered" evidence="1">
    <location>
        <begin position="253"/>
        <end position="294"/>
    </location>
</feature>
<feature type="compositionally biased region" description="Basic and acidic residues" evidence="1">
    <location>
        <begin position="188"/>
        <end position="197"/>
    </location>
</feature>
<feature type="non-terminal residue" evidence="2">
    <location>
        <position position="1"/>
    </location>
</feature>
<sequence>QHRSADENFALEVYHEAPAWPLRPVVDRQCVPVAGRGSQAVVGRRIPDAPYRHSALGAGPQQQRPLRPLLRRATREQGSLRVRSLAERVGAGGADRQPAIAAKATPPGGFGHAGNRLVKIEQFVLDLLGRSVDVDGISICGTVGRTRRREGSLAAVALFGTSARRLILRETDRHWRTRLRGPIPGPDRPAHDDVGGHWKRIPKDRLKASYVQSLAGAHDDVLGLNQQRRGSTWHGVASTATIWLFASLPRSRELPEAPAKARARGPRHEDSTKGRRGRRGTIVPGRPTAPGTGS</sequence>
<evidence type="ECO:0000313" key="2">
    <source>
        <dbReference type="EMBL" id="EJK61261.1"/>
    </source>
</evidence>
<protein>
    <submittedName>
        <fullName evidence="2">Uncharacterized protein</fullName>
    </submittedName>
</protein>
<feature type="region of interest" description="Disordered" evidence="1">
    <location>
        <begin position="178"/>
        <end position="197"/>
    </location>
</feature>
<evidence type="ECO:0000256" key="1">
    <source>
        <dbReference type="SAM" id="MobiDB-lite"/>
    </source>
</evidence>
<proteinExistence type="predicted"/>
<reference evidence="2 3" key="1">
    <citation type="journal article" date="2012" name="Genome Biol.">
        <title>Genome and low-iron response of an oceanic diatom adapted to chronic iron limitation.</title>
        <authorList>
            <person name="Lommer M."/>
            <person name="Specht M."/>
            <person name="Roy A.S."/>
            <person name="Kraemer L."/>
            <person name="Andreson R."/>
            <person name="Gutowska M.A."/>
            <person name="Wolf J."/>
            <person name="Bergner S.V."/>
            <person name="Schilhabel M.B."/>
            <person name="Klostermeier U.C."/>
            <person name="Beiko R.G."/>
            <person name="Rosenstiel P."/>
            <person name="Hippler M."/>
            <person name="Laroche J."/>
        </authorList>
    </citation>
    <scope>NUCLEOTIDE SEQUENCE [LARGE SCALE GENOMIC DNA]</scope>
    <source>
        <strain evidence="2 3">CCMP1005</strain>
    </source>
</reference>
<evidence type="ECO:0000313" key="3">
    <source>
        <dbReference type="Proteomes" id="UP000266841"/>
    </source>
</evidence>
<dbReference type="AlphaFoldDB" id="K0SJU5"/>
<dbReference type="Proteomes" id="UP000266841">
    <property type="component" value="Unassembled WGS sequence"/>
</dbReference>
<name>K0SJU5_THAOC</name>
<gene>
    <name evidence="2" type="ORF">THAOC_18285</name>
</gene>
<accession>K0SJU5</accession>
<comment type="caution">
    <text evidence="2">The sequence shown here is derived from an EMBL/GenBank/DDBJ whole genome shotgun (WGS) entry which is preliminary data.</text>
</comment>
<keyword evidence="3" id="KW-1185">Reference proteome</keyword>